<dbReference type="GeneID" id="89994472"/>
<evidence type="ECO:0000256" key="2">
    <source>
        <dbReference type="ARBA" id="ARBA00023027"/>
    </source>
</evidence>
<dbReference type="SUPFAM" id="SSF48179">
    <property type="entry name" value="6-phosphogluconate dehydrogenase C-terminal domain-like"/>
    <property type="match status" value="1"/>
</dbReference>
<dbReference type="InterPro" id="IPR006115">
    <property type="entry name" value="6PGDH_NADP-bd"/>
</dbReference>
<organism evidence="5 6">
    <name type="scientific">Knufia obscura</name>
    <dbReference type="NCBI Taxonomy" id="1635080"/>
    <lineage>
        <taxon>Eukaryota</taxon>
        <taxon>Fungi</taxon>
        <taxon>Dikarya</taxon>
        <taxon>Ascomycota</taxon>
        <taxon>Pezizomycotina</taxon>
        <taxon>Eurotiomycetes</taxon>
        <taxon>Chaetothyriomycetidae</taxon>
        <taxon>Chaetothyriales</taxon>
        <taxon>Trichomeriaceae</taxon>
        <taxon>Knufia</taxon>
    </lineage>
</organism>
<evidence type="ECO:0008006" key="7">
    <source>
        <dbReference type="Google" id="ProtNLM"/>
    </source>
</evidence>
<dbReference type="PANTHER" id="PTHR22981:SF81">
    <property type="entry name" value="DEHYDROGENASE, PUTATIVE-RELATED"/>
    <property type="match status" value="1"/>
</dbReference>
<name>A0ABR0S351_9EURO</name>
<dbReference type="InterPro" id="IPR008927">
    <property type="entry name" value="6-PGluconate_DH-like_C_sf"/>
</dbReference>
<reference evidence="5 6" key="1">
    <citation type="journal article" date="2023" name="Res Sq">
        <title>Genomic and morphological characterization of Knufia obscura isolated from the Mars 2020 spacecraft assembly facility.</title>
        <authorList>
            <person name="Chander A.M."/>
            <person name="Teixeira M.M."/>
            <person name="Singh N.K."/>
            <person name="Williams M.P."/>
            <person name="Parker C.W."/>
            <person name="Leo P."/>
            <person name="Stajich J.E."/>
            <person name="Torok T."/>
            <person name="Tighe S."/>
            <person name="Mason C.E."/>
            <person name="Venkateswaran K."/>
        </authorList>
    </citation>
    <scope>NUCLEOTIDE SEQUENCE [LARGE SCALE GENOMIC DNA]</scope>
    <source>
        <strain evidence="5 6">CCFEE 5817</strain>
    </source>
</reference>
<dbReference type="Gene3D" id="1.10.1040.10">
    <property type="entry name" value="N-(1-d-carboxylethyl)-l-norvaline Dehydrogenase, domain 2"/>
    <property type="match status" value="1"/>
</dbReference>
<dbReference type="Proteomes" id="UP001334248">
    <property type="component" value="Unassembled WGS sequence"/>
</dbReference>
<dbReference type="InterPro" id="IPR029154">
    <property type="entry name" value="HIBADH-like_NADP-bd"/>
</dbReference>
<dbReference type="InterPro" id="IPR002204">
    <property type="entry name" value="3-OH-isobutyrate_DH-rel_CS"/>
</dbReference>
<evidence type="ECO:0000259" key="4">
    <source>
        <dbReference type="Pfam" id="PF14833"/>
    </source>
</evidence>
<dbReference type="EMBL" id="JAVHJV010000001">
    <property type="protein sequence ID" value="KAK5946879.1"/>
    <property type="molecule type" value="Genomic_DNA"/>
</dbReference>
<comment type="caution">
    <text evidence="5">The sequence shown here is derived from an EMBL/GenBank/DDBJ whole genome shotgun (WGS) entry which is preliminary data.</text>
</comment>
<dbReference type="Pfam" id="PF14833">
    <property type="entry name" value="NAD_binding_11"/>
    <property type="match status" value="1"/>
</dbReference>
<evidence type="ECO:0000313" key="6">
    <source>
        <dbReference type="Proteomes" id="UP001334248"/>
    </source>
</evidence>
<dbReference type="InterPro" id="IPR013328">
    <property type="entry name" value="6PGD_dom2"/>
</dbReference>
<dbReference type="PROSITE" id="PS00895">
    <property type="entry name" value="3_HYDROXYISOBUT_DH"/>
    <property type="match status" value="1"/>
</dbReference>
<feature type="domain" description="6-phosphogluconate dehydrogenase NADP-binding" evidence="3">
    <location>
        <begin position="8"/>
        <end position="172"/>
    </location>
</feature>
<evidence type="ECO:0000256" key="1">
    <source>
        <dbReference type="ARBA" id="ARBA00023002"/>
    </source>
</evidence>
<feature type="domain" description="3-hydroxyisobutyrate dehydrogenase-like NAD-binding" evidence="4">
    <location>
        <begin position="185"/>
        <end position="309"/>
    </location>
</feature>
<dbReference type="RefSeq" id="XP_064734969.1">
    <property type="nucleotide sequence ID" value="XM_064869472.1"/>
</dbReference>
<dbReference type="Pfam" id="PF03446">
    <property type="entry name" value="NAD_binding_2"/>
    <property type="match status" value="1"/>
</dbReference>
<protein>
    <recommendedName>
        <fullName evidence="7">3-hydroxyisobutyrate dehydrogenase</fullName>
    </recommendedName>
</protein>
<evidence type="ECO:0000259" key="3">
    <source>
        <dbReference type="Pfam" id="PF03446"/>
    </source>
</evidence>
<keyword evidence="1" id="KW-0560">Oxidoreductase</keyword>
<dbReference type="PANTHER" id="PTHR22981">
    <property type="entry name" value="3-HYDROXYISOBUTYRATE DEHYDROGENASE-RELATED"/>
    <property type="match status" value="1"/>
</dbReference>
<dbReference type="SUPFAM" id="SSF51735">
    <property type="entry name" value="NAD(P)-binding Rossmann-fold domains"/>
    <property type="match status" value="1"/>
</dbReference>
<dbReference type="Gene3D" id="3.40.50.720">
    <property type="entry name" value="NAD(P)-binding Rossmann-like Domain"/>
    <property type="match status" value="1"/>
</dbReference>
<keyword evidence="6" id="KW-1185">Reference proteome</keyword>
<dbReference type="InterPro" id="IPR015815">
    <property type="entry name" value="HIBADH-related"/>
</dbReference>
<dbReference type="PIRSF" id="PIRSF000103">
    <property type="entry name" value="HIBADH"/>
    <property type="match status" value="1"/>
</dbReference>
<dbReference type="InterPro" id="IPR036291">
    <property type="entry name" value="NAD(P)-bd_dom_sf"/>
</dbReference>
<sequence length="317" mass="33923">MSFNEYRNVGFIGLGVMGLPMAKNLARKLPDGTKVAVYDLSTAAMDELSQEFPNKIVKANNAREVFSHSNLIVTMLPEGKHVSSVYMSSETQLDSVDLKNKILIDSSTIDVETSLAVADHVAKIDSSALFCDAPVSGQAQGAIDGTLAFFLGISESHGKYKVVSDLVRLMGNKDKVLPCGGPSLGLVAKISHNYLAGVMSVATCETMDLGIRAGLDPKMLYRVLCAGAARNPMVEHANPVPGLVPTAASSNGYKPGFRASLMAKDVSLGVQMAQTYKSNIVLGAPTMDVYRRALPKYGGYDFTAIYRLYADDQNGIQ</sequence>
<evidence type="ECO:0000313" key="5">
    <source>
        <dbReference type="EMBL" id="KAK5946879.1"/>
    </source>
</evidence>
<keyword evidence="2" id="KW-0520">NAD</keyword>
<gene>
    <name evidence="5" type="ORF">PMZ80_001023</name>
</gene>
<accession>A0ABR0S351</accession>
<proteinExistence type="predicted"/>